<dbReference type="InterPro" id="IPR007345">
    <property type="entry name" value="Polysacch_pyruvyl_Trfase"/>
</dbReference>
<gene>
    <name evidence="2" type="ORF">ABM428_17415</name>
</gene>
<dbReference type="RefSeq" id="WP_353628711.1">
    <property type="nucleotide sequence ID" value="NZ_CP159197.1"/>
</dbReference>
<dbReference type="EMBL" id="CP159197">
    <property type="protein sequence ID" value="XCF12302.1"/>
    <property type="molecule type" value="Genomic_DNA"/>
</dbReference>
<proteinExistence type="predicted"/>
<dbReference type="PANTHER" id="PTHR36836">
    <property type="entry name" value="COLANIC ACID BIOSYNTHESIS PROTEIN WCAK"/>
    <property type="match status" value="1"/>
</dbReference>
<evidence type="ECO:0000259" key="1">
    <source>
        <dbReference type="Pfam" id="PF04230"/>
    </source>
</evidence>
<sequence>MSPLKVLHLASFSGNIGDNANHMGFRPWFTERLGRPVDWTDLEMREFFWKERAFDGDFANLVNSYDALIIGGGNYFELWVEGSPTGTSIAIPPEVFDRITVPVYFNALGVDPGQGVPDSSRRNFTAFLDKLLASDQYLVTVRNDGAVDALLTHIGADYAAAVHHVPDSGFFAPISSDDAPDILNADARYIGINVANDMADVRFAKFNASDGSAAFAAEFAAALTRLSEDHSDVHFILFPHIFRDVEVIFQVLDNMGDRLRRKRVIVAPYGSGDAAARVALGLYKQCEMVLGMRFHANVCAMGAGRPTLGLVCYRQIAMLYAELGHGDAMVDVSAPGFAQILLDRVNGVLADLPAHEARVQDARRKFTQMRTGFEPALQDWFTTNGLGYRT</sequence>
<organism evidence="2">
    <name type="scientific">Sulfitobacter sp. TCYB15</name>
    <dbReference type="NCBI Taxonomy" id="3229275"/>
    <lineage>
        <taxon>Bacteria</taxon>
        <taxon>Pseudomonadati</taxon>
        <taxon>Pseudomonadota</taxon>
        <taxon>Alphaproteobacteria</taxon>
        <taxon>Rhodobacterales</taxon>
        <taxon>Roseobacteraceae</taxon>
        <taxon>Sulfitobacter</taxon>
    </lineage>
</organism>
<dbReference type="KEGG" id="suly:ABM428_17415"/>
<dbReference type="GO" id="GO:0016740">
    <property type="term" value="F:transferase activity"/>
    <property type="evidence" value="ECO:0007669"/>
    <property type="project" value="UniProtKB-KW"/>
</dbReference>
<evidence type="ECO:0000313" key="2">
    <source>
        <dbReference type="EMBL" id="XCF12302.1"/>
    </source>
</evidence>
<dbReference type="Pfam" id="PF04230">
    <property type="entry name" value="PS_pyruv_trans"/>
    <property type="match status" value="1"/>
</dbReference>
<feature type="domain" description="Polysaccharide pyruvyl transferase" evidence="1">
    <location>
        <begin position="16"/>
        <end position="310"/>
    </location>
</feature>
<protein>
    <submittedName>
        <fullName evidence="2">Polysaccharide pyruvyl transferase family protein</fullName>
    </submittedName>
</protein>
<name>A0AAU8C892_9RHOB</name>
<accession>A0AAU8C892</accession>
<reference evidence="2" key="1">
    <citation type="journal article" date="2020" name="Int. J. Syst. Evol. Microbiol.">
        <title>Notification of changes in taxonomic opinion previously published outside the IJSEM.</title>
        <authorList>
            <person name="Oren A."/>
            <person name="Garrity G."/>
        </authorList>
    </citation>
    <scope>NUCLEOTIDE SEQUENCE</scope>
    <source>
        <strain evidence="2">TCYB15</strain>
    </source>
</reference>
<keyword evidence="2" id="KW-0808">Transferase</keyword>
<geneLocation type="plasmid" evidence="2">
    <name>pZYJ04</name>
</geneLocation>
<reference evidence="2" key="2">
    <citation type="submission" date="2024-06" db="EMBL/GenBank/DDBJ databases">
        <authorList>
            <person name="Deng Y."/>
        </authorList>
    </citation>
    <scope>NUCLEOTIDE SEQUENCE</scope>
    <source>
        <strain evidence="2">TCYB15</strain>
        <plasmid evidence="2">pZYJ04</plasmid>
    </source>
</reference>
<dbReference type="AlphaFoldDB" id="A0AAU8C892"/>
<keyword evidence="2" id="KW-0614">Plasmid</keyword>
<dbReference type="PANTHER" id="PTHR36836:SF1">
    <property type="entry name" value="COLANIC ACID BIOSYNTHESIS PROTEIN WCAK"/>
    <property type="match status" value="1"/>
</dbReference>